<dbReference type="CDD" id="cd14744">
    <property type="entry name" value="PAAR_CT_2"/>
    <property type="match status" value="1"/>
</dbReference>
<proteinExistence type="predicted"/>
<evidence type="ECO:0000313" key="2">
    <source>
        <dbReference type="Proteomes" id="UP000297385"/>
    </source>
</evidence>
<gene>
    <name evidence="1" type="ORF">E2553_17195</name>
</gene>
<protein>
    <submittedName>
        <fullName evidence="1">PAAR domain-containing protein</fullName>
    </submittedName>
</protein>
<organism evidence="1 2">
    <name type="scientific">Paraburkholderia dipogonis</name>
    <dbReference type="NCBI Taxonomy" id="1211383"/>
    <lineage>
        <taxon>Bacteria</taxon>
        <taxon>Pseudomonadati</taxon>
        <taxon>Pseudomonadota</taxon>
        <taxon>Betaproteobacteria</taxon>
        <taxon>Burkholderiales</taxon>
        <taxon>Burkholderiaceae</taxon>
        <taxon>Paraburkholderia</taxon>
    </lineage>
</organism>
<name>A0A4Y8NAB1_9BURK</name>
<dbReference type="EMBL" id="SNVI01000001">
    <property type="protein sequence ID" value="TFE46621.1"/>
    <property type="molecule type" value="Genomic_DNA"/>
</dbReference>
<dbReference type="RefSeq" id="WP_134458057.1">
    <property type="nucleotide sequence ID" value="NZ_JBHMFL010000014.1"/>
</dbReference>
<comment type="caution">
    <text evidence="1">The sequence shown here is derived from an EMBL/GenBank/DDBJ whole genome shotgun (WGS) entry which is preliminary data.</text>
</comment>
<dbReference type="GeneID" id="97308110"/>
<evidence type="ECO:0000313" key="1">
    <source>
        <dbReference type="EMBL" id="TFE46621.1"/>
    </source>
</evidence>
<dbReference type="AlphaFoldDB" id="A0A4Y8NAB1"/>
<dbReference type="Proteomes" id="UP000297385">
    <property type="component" value="Unassembled WGS sequence"/>
</dbReference>
<accession>A0A4Y8NAB1</accession>
<reference evidence="1 2" key="1">
    <citation type="submission" date="2019-03" db="EMBL/GenBank/DDBJ databases">
        <title>Complete Genome Sequence of Paraburkholderia dipogonis ICMP 19430T, a Nitrogen-fixing Symbiont of the South African Invasive Legume Dipogon lignosus in New Zealand.</title>
        <authorList>
            <person name="De Meyer S.E."/>
        </authorList>
    </citation>
    <scope>NUCLEOTIDE SEQUENCE [LARGE SCALE GENOMIC DNA]</scope>
    <source>
        <strain evidence="1 2">ICMP 19430</strain>
    </source>
</reference>
<sequence length="185" mass="19449">MMRRIAVVGDRLERGGEILPYAGPVFTMGDAGRQVALIGGTAYCEACKSAGTIAKAGGPRRIDFMGETAADRDIVLCKCPSPSHILATLSGESWCDDMAESLGEVASSRTVSGGVASVAIDAYDEQIRATGRGASEGYPYFIETADGRTFSGRSDQGGHLPRVHCDAADDYTVHWGDAALAKQEV</sequence>